<proteinExistence type="predicted"/>
<dbReference type="AlphaFoldDB" id="A0A2P2PW32"/>
<protein>
    <submittedName>
        <fullName evidence="1">Uncharacterized protein</fullName>
    </submittedName>
</protein>
<reference evidence="1" key="1">
    <citation type="submission" date="2018-02" db="EMBL/GenBank/DDBJ databases">
        <title>Rhizophora mucronata_Transcriptome.</title>
        <authorList>
            <person name="Meera S.P."/>
            <person name="Sreeshan A."/>
            <person name="Augustine A."/>
        </authorList>
    </citation>
    <scope>NUCLEOTIDE SEQUENCE</scope>
    <source>
        <tissue evidence="1">Leaf</tissue>
    </source>
</reference>
<sequence length="43" mass="5227">MPNRKQHYGKWTQSLQVINYHMSPQTPHEHFFTGHELSMYIIL</sequence>
<accession>A0A2P2PW32</accession>
<dbReference type="EMBL" id="GGEC01078452">
    <property type="protein sequence ID" value="MBX58936.1"/>
    <property type="molecule type" value="Transcribed_RNA"/>
</dbReference>
<name>A0A2P2PW32_RHIMU</name>
<evidence type="ECO:0000313" key="1">
    <source>
        <dbReference type="EMBL" id="MBX58936.1"/>
    </source>
</evidence>
<organism evidence="1">
    <name type="scientific">Rhizophora mucronata</name>
    <name type="common">Asiatic mangrove</name>
    <dbReference type="NCBI Taxonomy" id="61149"/>
    <lineage>
        <taxon>Eukaryota</taxon>
        <taxon>Viridiplantae</taxon>
        <taxon>Streptophyta</taxon>
        <taxon>Embryophyta</taxon>
        <taxon>Tracheophyta</taxon>
        <taxon>Spermatophyta</taxon>
        <taxon>Magnoliopsida</taxon>
        <taxon>eudicotyledons</taxon>
        <taxon>Gunneridae</taxon>
        <taxon>Pentapetalae</taxon>
        <taxon>rosids</taxon>
        <taxon>fabids</taxon>
        <taxon>Malpighiales</taxon>
        <taxon>Rhizophoraceae</taxon>
        <taxon>Rhizophora</taxon>
    </lineage>
</organism>